<organism evidence="3 4">
    <name type="scientific">Mya arenaria</name>
    <name type="common">Soft-shell clam</name>
    <dbReference type="NCBI Taxonomy" id="6604"/>
    <lineage>
        <taxon>Eukaryota</taxon>
        <taxon>Metazoa</taxon>
        <taxon>Spiralia</taxon>
        <taxon>Lophotrochozoa</taxon>
        <taxon>Mollusca</taxon>
        <taxon>Bivalvia</taxon>
        <taxon>Autobranchia</taxon>
        <taxon>Heteroconchia</taxon>
        <taxon>Euheterodonta</taxon>
        <taxon>Imparidentia</taxon>
        <taxon>Neoheterodontei</taxon>
        <taxon>Myida</taxon>
        <taxon>Myoidea</taxon>
        <taxon>Myidae</taxon>
        <taxon>Mya</taxon>
    </lineage>
</organism>
<reference evidence="3" key="1">
    <citation type="submission" date="2022-11" db="EMBL/GenBank/DDBJ databases">
        <title>Centuries of genome instability and evolution in soft-shell clam transmissible cancer (bioRxiv).</title>
        <authorList>
            <person name="Hart S.F.M."/>
            <person name="Yonemitsu M.A."/>
            <person name="Giersch R.M."/>
            <person name="Beal B.F."/>
            <person name="Arriagada G."/>
            <person name="Davis B.W."/>
            <person name="Ostrander E.A."/>
            <person name="Goff S.P."/>
            <person name="Metzger M.J."/>
        </authorList>
    </citation>
    <scope>NUCLEOTIDE SEQUENCE</scope>
    <source>
        <strain evidence="3">MELC-2E11</strain>
        <tissue evidence="3">Siphon/mantle</tissue>
    </source>
</reference>
<keyword evidence="4" id="KW-1185">Reference proteome</keyword>
<name>A0ABY7G0T7_MYAAR</name>
<protein>
    <submittedName>
        <fullName evidence="3">Uncharacterized protein</fullName>
    </submittedName>
</protein>
<keyword evidence="2" id="KW-0175">Coiled coil</keyword>
<feature type="coiled-coil region" evidence="2">
    <location>
        <begin position="1"/>
        <end position="35"/>
    </location>
</feature>
<evidence type="ECO:0000256" key="1">
    <source>
        <dbReference type="ARBA" id="ARBA00022722"/>
    </source>
</evidence>
<dbReference type="PANTHER" id="PTHR11046:SF25">
    <property type="match status" value="1"/>
</dbReference>
<evidence type="ECO:0000313" key="4">
    <source>
        <dbReference type="Proteomes" id="UP001164746"/>
    </source>
</evidence>
<dbReference type="InterPro" id="IPR022894">
    <property type="entry name" value="Oligoribonuclease"/>
</dbReference>
<evidence type="ECO:0000256" key="2">
    <source>
        <dbReference type="SAM" id="Coils"/>
    </source>
</evidence>
<gene>
    <name evidence="3" type="ORF">MAR_013216</name>
</gene>
<dbReference type="PANTHER" id="PTHR11046">
    <property type="entry name" value="OLIGORIBONUCLEASE, MITOCHONDRIAL"/>
    <property type="match status" value="1"/>
</dbReference>
<proteinExistence type="predicted"/>
<keyword evidence="1" id="KW-0378">Hydrolase</keyword>
<sequence>MEANNDKIQTLRHEILEKENQIAELEEINQVLNDNKIMSFYNGQYTSEKKVNDVMKTVVHSLTGKTLSRLTGTGVLSRLRIEAKRMAQIQVAEAMVNAGGDASTVNGNCLHQDATSKFHHHFKSFQITTSDNITDSLGLSEFAGGDSKTLIATFQENLSELSNALKHD</sequence>
<keyword evidence="1" id="KW-0540">Nuclease</keyword>
<accession>A0ABY7G0T7</accession>
<dbReference type="EMBL" id="CP111026">
    <property type="protein sequence ID" value="WAR27512.1"/>
    <property type="molecule type" value="Genomic_DNA"/>
</dbReference>
<evidence type="ECO:0000313" key="3">
    <source>
        <dbReference type="EMBL" id="WAR27512.1"/>
    </source>
</evidence>
<dbReference type="Proteomes" id="UP001164746">
    <property type="component" value="Chromosome 15"/>
</dbReference>